<dbReference type="InterPro" id="IPR036264">
    <property type="entry name" value="Bact_exopeptidase_dim_dom"/>
</dbReference>
<name>A0ABW8ZCM7_9BURK</name>
<dbReference type="CDD" id="cd03884">
    <property type="entry name" value="M20_bAS"/>
    <property type="match status" value="1"/>
</dbReference>
<evidence type="ECO:0000256" key="1">
    <source>
        <dbReference type="ARBA" id="ARBA00001936"/>
    </source>
</evidence>
<dbReference type="PANTHER" id="PTHR32494:SF19">
    <property type="entry name" value="ALLANTOATE DEIMINASE-RELATED"/>
    <property type="match status" value="1"/>
</dbReference>
<dbReference type="PANTHER" id="PTHR32494">
    <property type="entry name" value="ALLANTOATE DEIMINASE-RELATED"/>
    <property type="match status" value="1"/>
</dbReference>
<keyword evidence="6" id="KW-0464">Manganese</keyword>
<comment type="cofactor">
    <cofactor evidence="1">
        <name>Mn(2+)</name>
        <dbReference type="ChEBI" id="CHEBI:29035"/>
    </cofactor>
</comment>
<evidence type="ECO:0000313" key="7">
    <source>
        <dbReference type="EMBL" id="MFL9879916.1"/>
    </source>
</evidence>
<dbReference type="NCBIfam" id="TIGR01879">
    <property type="entry name" value="hydantase"/>
    <property type="match status" value="1"/>
</dbReference>
<dbReference type="InterPro" id="IPR002933">
    <property type="entry name" value="Peptidase_M20"/>
</dbReference>
<dbReference type="Gene3D" id="3.40.630.10">
    <property type="entry name" value="Zn peptidases"/>
    <property type="match status" value="1"/>
</dbReference>
<dbReference type="Gene3D" id="3.30.70.360">
    <property type="match status" value="1"/>
</dbReference>
<proteinExistence type="inferred from homology"/>
<evidence type="ECO:0000256" key="2">
    <source>
        <dbReference type="ARBA" id="ARBA00006153"/>
    </source>
</evidence>
<evidence type="ECO:0000313" key="8">
    <source>
        <dbReference type="Proteomes" id="UP001629214"/>
    </source>
</evidence>
<reference evidence="7 8" key="1">
    <citation type="journal article" date="2024" name="Chem. Sci.">
        <title>Discovery of megapolipeptins by genome mining of a Burkholderiales bacteria collection.</title>
        <authorList>
            <person name="Paulo B.S."/>
            <person name="Recchia M.J.J."/>
            <person name="Lee S."/>
            <person name="Fergusson C.H."/>
            <person name="Romanowski S.B."/>
            <person name="Hernandez A."/>
            <person name="Krull N."/>
            <person name="Liu D.Y."/>
            <person name="Cavanagh H."/>
            <person name="Bos A."/>
            <person name="Gray C.A."/>
            <person name="Murphy B.T."/>
            <person name="Linington R.G."/>
            <person name="Eustaquio A.S."/>
        </authorList>
    </citation>
    <scope>NUCLEOTIDE SEQUENCE [LARGE SCALE GENOMIC DNA]</scope>
    <source>
        <strain evidence="7 8">RL21-008-BIB-B</strain>
    </source>
</reference>
<comment type="caution">
    <text evidence="7">The sequence shown here is derived from an EMBL/GenBank/DDBJ whole genome shotgun (WGS) entry which is preliminary data.</text>
</comment>
<keyword evidence="8" id="KW-1185">Reference proteome</keyword>
<evidence type="ECO:0000256" key="5">
    <source>
        <dbReference type="ARBA" id="ARBA00022801"/>
    </source>
</evidence>
<sequence>MKNVPEQYLRCGQEIMQRADALAVHTEADGMLTRTYLTPMHHAAAQQLSEWMAAAGMQVRRDNAGNVIGRYEAAPEHTDAAALVTGSHFDTVRNGGKYDGNLGILLPVSCIAEWHREGRRFPFPIDVIGFAEEEGVRFKATLLGSRAVAGTFDKTVLDNLDEQGNSMRDVMRAAGFNPDQLDALAWPAAAVAAFIEVHIEQGPLLLNEALPVGVVTAISGATRFMGELQGLAGHAGTVPMHMRRDAAMTAAEIGLYIEQRCSGRPGLVGTMGIMEVPNGAANVVPGSARFSIDIRAEQDQIRLDAVEDVIAEIDRICARRNVGVTLRKTHEAGSVPCAAHLQKQLASAIEACGLPPRHLPSGAGHDAMAIAAIADVSMLFVRCGNGGISHHPDEIMTEEDAAIAAQVFSRFVENFTA</sequence>
<dbReference type="NCBIfam" id="NF006775">
    <property type="entry name" value="PRK09290.2-5"/>
    <property type="match status" value="1"/>
</dbReference>
<dbReference type="Proteomes" id="UP001629214">
    <property type="component" value="Unassembled WGS sequence"/>
</dbReference>
<dbReference type="EMBL" id="JAQQFR010000010">
    <property type="protein sequence ID" value="MFL9879916.1"/>
    <property type="molecule type" value="Genomic_DNA"/>
</dbReference>
<dbReference type="PIRSF" id="PIRSF001235">
    <property type="entry name" value="Amidase_carbamoylase"/>
    <property type="match status" value="1"/>
</dbReference>
<evidence type="ECO:0000256" key="6">
    <source>
        <dbReference type="ARBA" id="ARBA00023211"/>
    </source>
</evidence>
<dbReference type="RefSeq" id="WP_408169003.1">
    <property type="nucleotide sequence ID" value="NZ_JAQQFR010000010.1"/>
</dbReference>
<evidence type="ECO:0000256" key="4">
    <source>
        <dbReference type="ARBA" id="ARBA00022723"/>
    </source>
</evidence>
<accession>A0ABW8ZCM7</accession>
<comment type="similarity">
    <text evidence="2">Belongs to the peptidase M20 family.</text>
</comment>
<dbReference type="SUPFAM" id="SSF53187">
    <property type="entry name" value="Zn-dependent exopeptidases"/>
    <property type="match status" value="1"/>
</dbReference>
<comment type="subunit">
    <text evidence="3">Homodimer.</text>
</comment>
<keyword evidence="4" id="KW-0479">Metal-binding</keyword>
<keyword evidence="5" id="KW-0378">Hydrolase</keyword>
<gene>
    <name evidence="7" type="ORF">PQR63_16065</name>
</gene>
<dbReference type="Pfam" id="PF01546">
    <property type="entry name" value="Peptidase_M20"/>
    <property type="match status" value="1"/>
</dbReference>
<evidence type="ECO:0000256" key="3">
    <source>
        <dbReference type="ARBA" id="ARBA00011738"/>
    </source>
</evidence>
<protein>
    <submittedName>
        <fullName evidence="7">Allantoate amidohydrolase</fullName>
    </submittedName>
</protein>
<organism evidence="7 8">
    <name type="scientific">Herbaspirillum rhizosphaerae</name>
    <dbReference type="NCBI Taxonomy" id="346179"/>
    <lineage>
        <taxon>Bacteria</taxon>
        <taxon>Pseudomonadati</taxon>
        <taxon>Pseudomonadota</taxon>
        <taxon>Betaproteobacteria</taxon>
        <taxon>Burkholderiales</taxon>
        <taxon>Oxalobacteraceae</taxon>
        <taxon>Herbaspirillum</taxon>
    </lineage>
</organism>
<dbReference type="SUPFAM" id="SSF55031">
    <property type="entry name" value="Bacterial exopeptidase dimerisation domain"/>
    <property type="match status" value="1"/>
</dbReference>
<dbReference type="InterPro" id="IPR010158">
    <property type="entry name" value="Amidase_Cbmase"/>
</dbReference>